<evidence type="ECO:0000313" key="4">
    <source>
        <dbReference type="EMBL" id="EGV94789.1"/>
    </source>
</evidence>
<reference evidence="5" key="1">
    <citation type="journal article" date="2011" name="Nat. Biotechnol.">
        <title>The genomic sequence of the Chinese hamster ovary (CHO)-K1 cell line.</title>
        <authorList>
            <person name="Xu X."/>
            <person name="Nagarajan H."/>
            <person name="Lewis N.E."/>
            <person name="Pan S."/>
            <person name="Cai Z."/>
            <person name="Liu X."/>
            <person name="Chen W."/>
            <person name="Xie M."/>
            <person name="Wang W."/>
            <person name="Hammond S."/>
            <person name="Andersen M.R."/>
            <person name="Neff N."/>
            <person name="Passarelli B."/>
            <person name="Koh W."/>
            <person name="Fan H.C."/>
            <person name="Wang J."/>
            <person name="Gui Y."/>
            <person name="Lee K.H."/>
            <person name="Betenbaugh M.J."/>
            <person name="Quake S.R."/>
            <person name="Famili I."/>
            <person name="Palsson B.O."/>
            <person name="Wang J."/>
        </authorList>
    </citation>
    <scope>NUCLEOTIDE SEQUENCE [LARGE SCALE GENOMIC DNA]</scope>
    <source>
        <strain evidence="5">CHO K1 cell line</strain>
    </source>
</reference>
<feature type="signal peptide" evidence="2">
    <location>
        <begin position="1"/>
        <end position="30"/>
    </location>
</feature>
<protein>
    <submittedName>
        <fullName evidence="4">Uncharacterized protein</fullName>
    </submittedName>
</protein>
<feature type="compositionally biased region" description="Basic and acidic residues" evidence="1">
    <location>
        <begin position="57"/>
        <end position="69"/>
    </location>
</feature>
<evidence type="ECO:0000256" key="2">
    <source>
        <dbReference type="SAM" id="SignalP"/>
    </source>
</evidence>
<sequence length="85" mass="8797">MCCFSLTQQAHVLSMVSEACLLTLLMLITASQLSHVTDGCSVLSTHSGTERNGAMEGEVRETAGGECKSETQPPAGTAPPTAMAL</sequence>
<organism evidence="4 5">
    <name type="scientific">Cricetulus griseus</name>
    <name type="common">Chinese hamster</name>
    <name type="synonym">Cricetulus barabensis griseus</name>
    <dbReference type="NCBI Taxonomy" id="10029"/>
    <lineage>
        <taxon>Eukaryota</taxon>
        <taxon>Metazoa</taxon>
        <taxon>Chordata</taxon>
        <taxon>Craniata</taxon>
        <taxon>Vertebrata</taxon>
        <taxon>Euteleostomi</taxon>
        <taxon>Mammalia</taxon>
        <taxon>Eutheria</taxon>
        <taxon>Euarchontoglires</taxon>
        <taxon>Glires</taxon>
        <taxon>Rodentia</taxon>
        <taxon>Myomorpha</taxon>
        <taxon>Muroidea</taxon>
        <taxon>Cricetidae</taxon>
        <taxon>Cricetinae</taxon>
        <taxon>Cricetulus</taxon>
    </lineage>
</organism>
<proteinExistence type="predicted"/>
<name>G3H2V2_CRIGR</name>
<gene>
    <name evidence="3" type="ORF">I79_004554</name>
    <name evidence="4" type="ORF">I79_004555</name>
</gene>
<accession>G3H2V2</accession>
<dbReference type="EMBL" id="JH000120">
    <property type="protein sequence ID" value="EGV94789.1"/>
    <property type="molecule type" value="Genomic_DNA"/>
</dbReference>
<feature type="compositionally biased region" description="Low complexity" evidence="1">
    <location>
        <begin position="71"/>
        <end position="85"/>
    </location>
</feature>
<feature type="chain" id="PRO_5007660200" evidence="2">
    <location>
        <begin position="31"/>
        <end position="85"/>
    </location>
</feature>
<reference evidence="4" key="2">
    <citation type="submission" date="2011-08" db="EMBL/GenBank/DDBJ databases">
        <title>The genomic sequence of the Chinese hamster ovary CHO-K1 cell line.</title>
        <authorList>
            <person name="Xu X."/>
            <person name="Nagarajan H."/>
            <person name="Lewis N.E."/>
            <person name="Pan S."/>
            <person name="Cai Z."/>
            <person name="Liu X."/>
            <person name="Chen W."/>
            <person name="Xie M."/>
            <person name="Wang W."/>
            <person name="Hammond S."/>
            <person name="Andersen M.R."/>
            <person name="Neff N."/>
            <person name="Passarelli B."/>
            <person name="Koh W."/>
            <person name="Fan C.H."/>
            <person name="Wang J."/>
            <person name="Gui Y."/>
            <person name="Lee K.H."/>
            <person name="Betenbaugh M.J."/>
            <person name="Quake S.R."/>
            <person name="Famili I."/>
            <person name="Palsson B.O."/>
            <person name="Wang J."/>
        </authorList>
    </citation>
    <scope>NUCLEOTIDE SEQUENCE</scope>
</reference>
<feature type="region of interest" description="Disordered" evidence="1">
    <location>
        <begin position="45"/>
        <end position="85"/>
    </location>
</feature>
<dbReference type="EMBL" id="JH000120">
    <property type="protein sequence ID" value="EGV94788.1"/>
    <property type="molecule type" value="Genomic_DNA"/>
</dbReference>
<evidence type="ECO:0000313" key="3">
    <source>
        <dbReference type="EMBL" id="EGV94788.1"/>
    </source>
</evidence>
<evidence type="ECO:0000256" key="1">
    <source>
        <dbReference type="SAM" id="MobiDB-lite"/>
    </source>
</evidence>
<evidence type="ECO:0000313" key="5">
    <source>
        <dbReference type="Proteomes" id="UP000001075"/>
    </source>
</evidence>
<dbReference type="AlphaFoldDB" id="G3H2V2"/>
<dbReference type="Proteomes" id="UP000001075">
    <property type="component" value="Unassembled WGS sequence"/>
</dbReference>
<keyword evidence="2" id="KW-0732">Signal</keyword>